<gene>
    <name evidence="8" type="primary">tagF</name>
    <name evidence="8" type="ORF">DSM104329_03655</name>
</gene>
<dbReference type="InterPro" id="IPR007554">
    <property type="entry name" value="Glycerophosphate_synth"/>
</dbReference>
<dbReference type="GO" id="GO:0019350">
    <property type="term" value="P:teichoic acid biosynthetic process"/>
    <property type="evidence" value="ECO:0007669"/>
    <property type="project" value="UniProtKB-KW"/>
</dbReference>
<dbReference type="InterPro" id="IPR001173">
    <property type="entry name" value="Glyco_trans_2-like"/>
</dbReference>
<evidence type="ECO:0000256" key="4">
    <source>
        <dbReference type="ARBA" id="ARBA00022679"/>
    </source>
</evidence>
<dbReference type="EC" id="2.7.8.12" evidence="8"/>
<dbReference type="Proteomes" id="UP001162834">
    <property type="component" value="Chromosome"/>
</dbReference>
<feature type="domain" description="Glycosyltransferase 2-like" evidence="7">
    <location>
        <begin position="17"/>
        <end position="132"/>
    </location>
</feature>
<evidence type="ECO:0000256" key="1">
    <source>
        <dbReference type="ARBA" id="ARBA00004202"/>
    </source>
</evidence>
<comment type="similarity">
    <text evidence="2">Belongs to the CDP-glycerol glycerophosphotransferase family.</text>
</comment>
<keyword evidence="5" id="KW-0777">Teichoic acid biosynthesis</keyword>
<dbReference type="SUPFAM" id="SSF53756">
    <property type="entry name" value="UDP-Glycosyltransferase/glycogen phosphorylase"/>
    <property type="match status" value="1"/>
</dbReference>
<keyword evidence="9" id="KW-1185">Reference proteome</keyword>
<dbReference type="Gene3D" id="3.40.50.12580">
    <property type="match status" value="1"/>
</dbReference>
<dbReference type="PANTHER" id="PTHR37316">
    <property type="entry name" value="TEICHOIC ACID GLYCEROL-PHOSPHATE PRIMASE"/>
    <property type="match status" value="1"/>
</dbReference>
<evidence type="ECO:0000256" key="2">
    <source>
        <dbReference type="ARBA" id="ARBA00010488"/>
    </source>
</evidence>
<evidence type="ECO:0000259" key="7">
    <source>
        <dbReference type="Pfam" id="PF00535"/>
    </source>
</evidence>
<dbReference type="InterPro" id="IPR029044">
    <property type="entry name" value="Nucleotide-diphossugar_trans"/>
</dbReference>
<keyword evidence="4 8" id="KW-0808">Transferase</keyword>
<dbReference type="GO" id="GO:0047355">
    <property type="term" value="F:CDP-glycerol glycerophosphotransferase activity"/>
    <property type="evidence" value="ECO:0007669"/>
    <property type="project" value="UniProtKB-EC"/>
</dbReference>
<dbReference type="Gene3D" id="3.90.550.10">
    <property type="entry name" value="Spore Coat Polysaccharide Biosynthesis Protein SpsA, Chain A"/>
    <property type="match status" value="1"/>
</dbReference>
<protein>
    <submittedName>
        <fullName evidence="8">Teichoic acid poly(Glycerol phosphate) polymerase</fullName>
        <ecNumber evidence="8">2.7.8.12</ecNumber>
    </submittedName>
</protein>
<evidence type="ECO:0000256" key="6">
    <source>
        <dbReference type="ARBA" id="ARBA00023136"/>
    </source>
</evidence>
<dbReference type="InterPro" id="IPR043149">
    <property type="entry name" value="TagF_N"/>
</dbReference>
<dbReference type="PANTHER" id="PTHR37316:SF3">
    <property type="entry name" value="TEICHOIC ACID GLYCEROL-PHOSPHATE TRANSFERASE"/>
    <property type="match status" value="1"/>
</dbReference>
<dbReference type="KEGG" id="sbae:DSM104329_03655"/>
<keyword evidence="3" id="KW-1003">Cell membrane</keyword>
<dbReference type="EMBL" id="CP087164">
    <property type="protein sequence ID" value="UGS37240.1"/>
    <property type="molecule type" value="Genomic_DNA"/>
</dbReference>
<dbReference type="Gene3D" id="3.40.50.11820">
    <property type="match status" value="1"/>
</dbReference>
<dbReference type="SUPFAM" id="SSF53448">
    <property type="entry name" value="Nucleotide-diphospho-sugar transferases"/>
    <property type="match status" value="1"/>
</dbReference>
<evidence type="ECO:0000313" key="9">
    <source>
        <dbReference type="Proteomes" id="UP001162834"/>
    </source>
</evidence>
<comment type="subcellular location">
    <subcellularLocation>
        <location evidence="1">Cell membrane</location>
        <topology evidence="1">Peripheral membrane protein</topology>
    </subcellularLocation>
</comment>
<dbReference type="InterPro" id="IPR051612">
    <property type="entry name" value="Teichoic_Acid_Biosynth"/>
</dbReference>
<evidence type="ECO:0000313" key="8">
    <source>
        <dbReference type="EMBL" id="UGS37240.1"/>
    </source>
</evidence>
<reference evidence="8" key="1">
    <citation type="journal article" date="2022" name="Int. J. Syst. Evol. Microbiol.">
        <title>Pseudomonas aegrilactucae sp. nov. and Pseudomonas morbosilactucae sp. nov., pathogens causing bacterial rot of lettuce in Japan.</title>
        <authorList>
            <person name="Sawada H."/>
            <person name="Fujikawa T."/>
            <person name="Satou M."/>
        </authorList>
    </citation>
    <scope>NUCLEOTIDE SEQUENCE</scope>
    <source>
        <strain evidence="8">0166_1</strain>
    </source>
</reference>
<sequence>MVSGWPTSLLARMIRVSFLLVVHREQAYVAECVRSVLREGGDDVELVAIDDASPDHGPEVLDQLAAEDPRVRVRHLPQRIGLGASRDLALSLARGRHVWCIDTTGALALGGLAPVVDQLDQLDPDVLIVDHDLVTELGAVRPARRGEQLAALAARGPHELAALPAAAALASGAWDKVLRTQLLRDLGMRFGTAGHSELSVTWPALIAADRIAASPAAAYVRREAPNAVRDALTTGSAGDALDQHDEVWSFLLGHGRRAALAPVVREALLRQALGLLEAAPPGERAALFARISAAYRDRGGSGRTGIPRSVPELRTRLVSSGHHRSYEGVARSAAGAKVAVARARRVAARGRGALARAERVALRRHYRRSLRAPIDPELAVFAAYWYRGYQCNPRAVYEEARRVVPSVRGVWVVTADAAASLPAGLDHVVDGTPEYYDVLARAAVLVNNVNFPNDVVKRPGAVHLMTHHGTPLKRMGTDVTTGPRDLAPLLRRVARWDYSVSSNPFSTVVVERVFPGRYATLEVGYPRNDVLARAGDPETAAAREALGILAGQRVVLHAPTHRDYRPDWAPTLDVAALAEALGPDVVVLDRRHYLYGSRPGMDDLQREGRVRDVSGHPSIEQLCLASDLLISDYSSIVVDYAVLDRPMVIHAPDWEVYRTMRGTYYDLVGEPPGVVTTTLAEVIDAVASGAFADEPAERRRAFRERFCPWEDGRAAERVVGKVWLGEEPIAPRTAAAP</sequence>
<dbReference type="GO" id="GO:0005886">
    <property type="term" value="C:plasma membrane"/>
    <property type="evidence" value="ECO:0007669"/>
    <property type="project" value="UniProtKB-SubCell"/>
</dbReference>
<accession>A0A9E6XZM4</accession>
<proteinExistence type="inferred from homology"/>
<evidence type="ECO:0000256" key="3">
    <source>
        <dbReference type="ARBA" id="ARBA00022475"/>
    </source>
</evidence>
<keyword evidence="6" id="KW-0472">Membrane</keyword>
<dbReference type="Pfam" id="PF04464">
    <property type="entry name" value="Glyphos_transf"/>
    <property type="match status" value="1"/>
</dbReference>
<organism evidence="8 9">
    <name type="scientific">Capillimicrobium parvum</name>
    <dbReference type="NCBI Taxonomy" id="2884022"/>
    <lineage>
        <taxon>Bacteria</taxon>
        <taxon>Bacillati</taxon>
        <taxon>Actinomycetota</taxon>
        <taxon>Thermoleophilia</taxon>
        <taxon>Solirubrobacterales</taxon>
        <taxon>Capillimicrobiaceae</taxon>
        <taxon>Capillimicrobium</taxon>
    </lineage>
</organism>
<dbReference type="AlphaFoldDB" id="A0A9E6XZM4"/>
<dbReference type="InterPro" id="IPR043148">
    <property type="entry name" value="TagF_C"/>
</dbReference>
<name>A0A9E6XZM4_9ACTN</name>
<dbReference type="Pfam" id="PF00535">
    <property type="entry name" value="Glycos_transf_2"/>
    <property type="match status" value="1"/>
</dbReference>
<evidence type="ECO:0000256" key="5">
    <source>
        <dbReference type="ARBA" id="ARBA00022944"/>
    </source>
</evidence>